<comment type="caution">
    <text evidence="5">The sequence shown here is derived from an EMBL/GenBank/DDBJ whole genome shotgun (WGS) entry which is preliminary data.</text>
</comment>
<dbReference type="InterPro" id="IPR057027">
    <property type="entry name" value="TPR_mt"/>
</dbReference>
<feature type="region of interest" description="Disordered" evidence="3">
    <location>
        <begin position="494"/>
        <end position="541"/>
    </location>
</feature>
<dbReference type="Proteomes" id="UP001150941">
    <property type="component" value="Unassembled WGS sequence"/>
</dbReference>
<dbReference type="PANTHER" id="PTHR47934">
    <property type="entry name" value="PENTATRICOPEPTIDE REPEAT-CONTAINING PROTEIN PET309, MITOCHONDRIAL"/>
    <property type="match status" value="1"/>
</dbReference>
<dbReference type="GO" id="GO:0006396">
    <property type="term" value="P:RNA processing"/>
    <property type="evidence" value="ECO:0007669"/>
    <property type="project" value="TreeGrafter"/>
</dbReference>
<dbReference type="Pfam" id="PF23276">
    <property type="entry name" value="TPR_24"/>
    <property type="match status" value="1"/>
</dbReference>
<evidence type="ECO:0000259" key="4">
    <source>
        <dbReference type="Pfam" id="PF23276"/>
    </source>
</evidence>
<dbReference type="InterPro" id="IPR051114">
    <property type="entry name" value="Mito_RNA_Proc_CCM1"/>
</dbReference>
<accession>A0A9W9NPL0</accession>
<dbReference type="EMBL" id="JAPQKS010000006">
    <property type="protein sequence ID" value="KAJ5223797.1"/>
    <property type="molecule type" value="Genomic_DNA"/>
</dbReference>
<feature type="domain" description="Pentatricopeptide repeat-containing protein-mitochondrial" evidence="4">
    <location>
        <begin position="253"/>
        <end position="384"/>
    </location>
</feature>
<feature type="repeat" description="PPR" evidence="2">
    <location>
        <begin position="395"/>
        <end position="429"/>
    </location>
</feature>
<reference evidence="5" key="2">
    <citation type="journal article" date="2023" name="IMA Fungus">
        <title>Comparative genomic study of the Penicillium genus elucidates a diverse pangenome and 15 lateral gene transfer events.</title>
        <authorList>
            <person name="Petersen C."/>
            <person name="Sorensen T."/>
            <person name="Nielsen M.R."/>
            <person name="Sondergaard T.E."/>
            <person name="Sorensen J.L."/>
            <person name="Fitzpatrick D.A."/>
            <person name="Frisvad J.C."/>
            <person name="Nielsen K.L."/>
        </authorList>
    </citation>
    <scope>NUCLEOTIDE SEQUENCE</scope>
    <source>
        <strain evidence="5">IBT 19713</strain>
    </source>
</reference>
<keyword evidence="1" id="KW-0677">Repeat</keyword>
<dbReference type="PANTHER" id="PTHR47934:SF6">
    <property type="entry name" value="MITOCHONDRIAL GROUP I INTRON SPLICING FACTOR CCM1-RELATED"/>
    <property type="match status" value="1"/>
</dbReference>
<proteinExistence type="predicted"/>
<dbReference type="GO" id="GO:0007005">
    <property type="term" value="P:mitochondrion organization"/>
    <property type="evidence" value="ECO:0007669"/>
    <property type="project" value="TreeGrafter"/>
</dbReference>
<dbReference type="OrthoDB" id="747253at2759"/>
<organism evidence="5 6">
    <name type="scientific">Penicillium chermesinum</name>
    <dbReference type="NCBI Taxonomy" id="63820"/>
    <lineage>
        <taxon>Eukaryota</taxon>
        <taxon>Fungi</taxon>
        <taxon>Dikarya</taxon>
        <taxon>Ascomycota</taxon>
        <taxon>Pezizomycotina</taxon>
        <taxon>Eurotiomycetes</taxon>
        <taxon>Eurotiomycetidae</taxon>
        <taxon>Eurotiales</taxon>
        <taxon>Aspergillaceae</taxon>
        <taxon>Penicillium</taxon>
    </lineage>
</organism>
<dbReference type="InterPro" id="IPR002885">
    <property type="entry name" value="PPR_rpt"/>
</dbReference>
<dbReference type="GeneID" id="83204938"/>
<dbReference type="GO" id="GO:0003729">
    <property type="term" value="F:mRNA binding"/>
    <property type="evidence" value="ECO:0007669"/>
    <property type="project" value="TreeGrafter"/>
</dbReference>
<evidence type="ECO:0000313" key="5">
    <source>
        <dbReference type="EMBL" id="KAJ5223797.1"/>
    </source>
</evidence>
<dbReference type="Gene3D" id="1.25.40.10">
    <property type="entry name" value="Tetratricopeptide repeat domain"/>
    <property type="match status" value="2"/>
</dbReference>
<evidence type="ECO:0000256" key="2">
    <source>
        <dbReference type="PROSITE-ProRule" id="PRU00708"/>
    </source>
</evidence>
<dbReference type="NCBIfam" id="TIGR00756">
    <property type="entry name" value="PPR"/>
    <property type="match status" value="1"/>
</dbReference>
<dbReference type="GO" id="GO:0005739">
    <property type="term" value="C:mitochondrion"/>
    <property type="evidence" value="ECO:0007669"/>
    <property type="project" value="TreeGrafter"/>
</dbReference>
<evidence type="ECO:0000256" key="3">
    <source>
        <dbReference type="SAM" id="MobiDB-lite"/>
    </source>
</evidence>
<feature type="compositionally biased region" description="Basic and acidic residues" evidence="3">
    <location>
        <begin position="33"/>
        <end position="44"/>
    </location>
</feature>
<dbReference type="InterPro" id="IPR011990">
    <property type="entry name" value="TPR-like_helical_dom_sf"/>
</dbReference>
<evidence type="ECO:0000313" key="6">
    <source>
        <dbReference type="Proteomes" id="UP001150941"/>
    </source>
</evidence>
<name>A0A9W9NPL0_9EURO</name>
<dbReference type="RefSeq" id="XP_058327980.1">
    <property type="nucleotide sequence ID" value="XM_058477635.1"/>
</dbReference>
<evidence type="ECO:0000256" key="1">
    <source>
        <dbReference type="ARBA" id="ARBA00022737"/>
    </source>
</evidence>
<feature type="region of interest" description="Disordered" evidence="3">
    <location>
        <begin position="1"/>
        <end position="44"/>
    </location>
</feature>
<keyword evidence="6" id="KW-1185">Reference proteome</keyword>
<sequence length="541" mass="62316">MNEPDDAQNRPAHSDRTGNGEQGSNMRRKKARDSKADYYRMKASSSREFRKIQDELSNETTSDLEFALRTDPVEQPDIRKTIRILRILLHDRQVQPGARHYTALINANADLERGSPATALAVHPDYVLRQNILRKLRERWMVLSPEGWHFVVCGLIRENQFELALDHMSEMERKKVPIETWLYKTMVYNLCELEEFDEVYRLVKSRLDLGYETTDKLWAHVLRAAIKGSRLDLTRYMWQRLVDLEYLFPSADVCRKAFALAAEKVDFPLVVSVARFCTRRDIPLPEYQEFLQKHLALGADPDTFKALSVVHQAGLPINVGFTTPVLDNLIQTNADPREEWQTLKHLKNDGLKIPLESIQIVIELCEHIASRDPSVVDDALGFYRDLESVCPDGADVEVFNAFLRVCRNAKRHDSGMTILKEMTNHGVVPDRKTFETLILMCLDARQYRSAYMYFVDFLKRNEPLSPDTQMQIRQICAKSVHEFAMKLQYHPAIKDDQSETPVEPAAKEPDVDSTVPWRPFIHREQAGGEDDSSANKTNDTL</sequence>
<reference evidence="5" key="1">
    <citation type="submission" date="2022-11" db="EMBL/GenBank/DDBJ databases">
        <authorList>
            <person name="Petersen C."/>
        </authorList>
    </citation>
    <scope>NUCLEOTIDE SEQUENCE</scope>
    <source>
        <strain evidence="5">IBT 19713</strain>
    </source>
</reference>
<protein>
    <recommendedName>
        <fullName evidence="4">Pentatricopeptide repeat-containing protein-mitochondrial domain-containing protein</fullName>
    </recommendedName>
</protein>
<dbReference type="AlphaFoldDB" id="A0A9W9NPL0"/>
<gene>
    <name evidence="5" type="ORF">N7468_008339</name>
</gene>
<dbReference type="PROSITE" id="PS51375">
    <property type="entry name" value="PPR"/>
    <property type="match status" value="1"/>
</dbReference>